<comment type="caution">
    <text evidence="1">The sequence shown here is derived from an EMBL/GenBank/DDBJ whole genome shotgun (WGS) entry which is preliminary data.</text>
</comment>
<sequence>MDEQTRKMLRETVYSVPMTIRGVSHMTGFVCPECQRFIEFYPDTQEQRRVNPHYEDGSRVLCPSSDVVVIDA</sequence>
<protein>
    <submittedName>
        <fullName evidence="1">Uncharacterized protein</fullName>
    </submittedName>
</protein>
<dbReference type="EMBL" id="BJXA01000009">
    <property type="protein sequence ID" value="GEM37373.1"/>
    <property type="molecule type" value="Genomic_DNA"/>
</dbReference>
<dbReference type="RefSeq" id="WP_147129518.1">
    <property type="nucleotide sequence ID" value="NZ_BJXA01000009.1"/>
</dbReference>
<evidence type="ECO:0000313" key="2">
    <source>
        <dbReference type="Proteomes" id="UP000321424"/>
    </source>
</evidence>
<organism evidence="1 2">
    <name type="scientific">Nocardia ninae NBRC 108245</name>
    <dbReference type="NCBI Taxonomy" id="1210091"/>
    <lineage>
        <taxon>Bacteria</taxon>
        <taxon>Bacillati</taxon>
        <taxon>Actinomycetota</taxon>
        <taxon>Actinomycetes</taxon>
        <taxon>Mycobacteriales</taxon>
        <taxon>Nocardiaceae</taxon>
        <taxon>Nocardia</taxon>
    </lineage>
</organism>
<accession>A0A511M9P1</accession>
<proteinExistence type="predicted"/>
<dbReference type="Proteomes" id="UP000321424">
    <property type="component" value="Unassembled WGS sequence"/>
</dbReference>
<dbReference type="AlphaFoldDB" id="A0A511M9P1"/>
<reference evidence="1 2" key="1">
    <citation type="submission" date="2019-07" db="EMBL/GenBank/DDBJ databases">
        <title>Whole genome shotgun sequence of Nocardia ninae NBRC 108245.</title>
        <authorList>
            <person name="Hosoyama A."/>
            <person name="Uohara A."/>
            <person name="Ohji S."/>
            <person name="Ichikawa N."/>
        </authorList>
    </citation>
    <scope>NUCLEOTIDE SEQUENCE [LARGE SCALE GENOMIC DNA]</scope>
    <source>
        <strain evidence="1 2">NBRC 108245</strain>
    </source>
</reference>
<keyword evidence="2" id="KW-1185">Reference proteome</keyword>
<name>A0A511M9P1_9NOCA</name>
<gene>
    <name evidence="1" type="ORF">NN4_18920</name>
</gene>
<evidence type="ECO:0000313" key="1">
    <source>
        <dbReference type="EMBL" id="GEM37373.1"/>
    </source>
</evidence>